<dbReference type="AlphaFoldDB" id="A0A6A4QRV0"/>
<keyword evidence="6" id="KW-0779">Telomere</keyword>
<dbReference type="EMBL" id="WOCE01000004">
    <property type="protein sequence ID" value="KAE9616297.1"/>
    <property type="molecule type" value="Genomic_DNA"/>
</dbReference>
<keyword evidence="5" id="KW-0158">Chromosome</keyword>
<evidence type="ECO:0000313" key="10">
    <source>
        <dbReference type="Proteomes" id="UP000447434"/>
    </source>
</evidence>
<dbReference type="GO" id="GO:1990879">
    <property type="term" value="C:CST complex"/>
    <property type="evidence" value="ECO:0007669"/>
    <property type="project" value="TreeGrafter"/>
</dbReference>
<dbReference type="GO" id="GO:0045740">
    <property type="term" value="P:positive regulation of DNA replication"/>
    <property type="evidence" value="ECO:0007669"/>
    <property type="project" value="TreeGrafter"/>
</dbReference>
<keyword evidence="8" id="KW-0539">Nucleus</keyword>
<evidence type="ECO:0000256" key="3">
    <source>
        <dbReference type="ARBA" id="ARBA00006332"/>
    </source>
</evidence>
<evidence type="ECO:0000256" key="4">
    <source>
        <dbReference type="ARBA" id="ARBA00016175"/>
    </source>
</evidence>
<dbReference type="GO" id="GO:0010833">
    <property type="term" value="P:telomere maintenance via telomere lengthening"/>
    <property type="evidence" value="ECO:0007669"/>
    <property type="project" value="TreeGrafter"/>
</dbReference>
<dbReference type="GO" id="GO:0042162">
    <property type="term" value="F:telomeric DNA binding"/>
    <property type="evidence" value="ECO:0007669"/>
    <property type="project" value="TreeGrafter"/>
</dbReference>
<sequence>MQVTKSMLLQMIPMSIFIYHCIDTLQRNLKLENQCKVLPVGNHSRFLSHEARYDGRSVRRIISSEDTGIVLIGYLKINPSTKRLQLVDATGGIDVLIPDLPFTWNPNKIYEVKHYDTVVDGIGELVNHSKLLESGSLSCREIFKCTQKTRKSSTSIFVYFLWENANCRKFSPYPYCNRANEIGILESGSYHLLRVSHKFPVRGKVCFSCYFIKSCGH</sequence>
<keyword evidence="10" id="KW-1185">Reference proteome</keyword>
<evidence type="ECO:0000256" key="1">
    <source>
        <dbReference type="ARBA" id="ARBA00004123"/>
    </source>
</evidence>
<protein>
    <recommendedName>
        <fullName evidence="4">CST complex subunit CTC1</fullName>
    </recommendedName>
</protein>
<keyword evidence="7" id="KW-0238">DNA-binding</keyword>
<comment type="similarity">
    <text evidence="3">Belongs to the CTC1 family.</text>
</comment>
<dbReference type="PANTHER" id="PTHR14865">
    <property type="entry name" value="CST COMPLEX SUBUNIT CTC1"/>
    <property type="match status" value="1"/>
</dbReference>
<dbReference type="OrthoDB" id="2314520at2759"/>
<dbReference type="PANTHER" id="PTHR14865:SF2">
    <property type="entry name" value="CST COMPLEX SUBUNIT CTC1"/>
    <property type="match status" value="1"/>
</dbReference>
<evidence type="ECO:0000256" key="5">
    <source>
        <dbReference type="ARBA" id="ARBA00022454"/>
    </source>
</evidence>
<evidence type="ECO:0000256" key="6">
    <source>
        <dbReference type="ARBA" id="ARBA00022895"/>
    </source>
</evidence>
<accession>A0A6A4QRV0</accession>
<dbReference type="GO" id="GO:0003697">
    <property type="term" value="F:single-stranded DNA binding"/>
    <property type="evidence" value="ECO:0007669"/>
    <property type="project" value="TreeGrafter"/>
</dbReference>
<evidence type="ECO:0000256" key="2">
    <source>
        <dbReference type="ARBA" id="ARBA00004574"/>
    </source>
</evidence>
<gene>
    <name evidence="9" type="ORF">Lalb_Chr04g0264211</name>
</gene>
<comment type="subcellular location">
    <subcellularLocation>
        <location evidence="2">Chromosome</location>
        <location evidence="2">Telomere</location>
    </subcellularLocation>
    <subcellularLocation>
        <location evidence="1">Nucleus</location>
    </subcellularLocation>
</comment>
<evidence type="ECO:0000313" key="9">
    <source>
        <dbReference type="EMBL" id="KAE9616297.1"/>
    </source>
</evidence>
<evidence type="ECO:0000256" key="8">
    <source>
        <dbReference type="ARBA" id="ARBA00023242"/>
    </source>
</evidence>
<comment type="caution">
    <text evidence="9">The sequence shown here is derived from an EMBL/GenBank/DDBJ whole genome shotgun (WGS) entry which is preliminary data.</text>
</comment>
<proteinExistence type="inferred from homology"/>
<organism evidence="9 10">
    <name type="scientific">Lupinus albus</name>
    <name type="common">White lupine</name>
    <name type="synonym">Lupinus termis</name>
    <dbReference type="NCBI Taxonomy" id="3870"/>
    <lineage>
        <taxon>Eukaryota</taxon>
        <taxon>Viridiplantae</taxon>
        <taxon>Streptophyta</taxon>
        <taxon>Embryophyta</taxon>
        <taxon>Tracheophyta</taxon>
        <taxon>Spermatophyta</taxon>
        <taxon>Magnoliopsida</taxon>
        <taxon>eudicotyledons</taxon>
        <taxon>Gunneridae</taxon>
        <taxon>Pentapetalae</taxon>
        <taxon>rosids</taxon>
        <taxon>fabids</taxon>
        <taxon>Fabales</taxon>
        <taxon>Fabaceae</taxon>
        <taxon>Papilionoideae</taxon>
        <taxon>50 kb inversion clade</taxon>
        <taxon>genistoids sensu lato</taxon>
        <taxon>core genistoids</taxon>
        <taxon>Genisteae</taxon>
        <taxon>Lupinus</taxon>
    </lineage>
</organism>
<dbReference type="Proteomes" id="UP000447434">
    <property type="component" value="Chromosome 4"/>
</dbReference>
<name>A0A6A4QRV0_LUPAL</name>
<evidence type="ECO:0000256" key="7">
    <source>
        <dbReference type="ARBA" id="ARBA00023125"/>
    </source>
</evidence>
<dbReference type="InterPro" id="IPR042617">
    <property type="entry name" value="CTC1-like"/>
</dbReference>
<reference evidence="10" key="1">
    <citation type="journal article" date="2020" name="Nat. Commun.">
        <title>Genome sequence of the cluster root forming white lupin.</title>
        <authorList>
            <person name="Hufnagel B."/>
            <person name="Marques A."/>
            <person name="Soriano A."/>
            <person name="Marques L."/>
            <person name="Divol F."/>
            <person name="Doumas P."/>
            <person name="Sallet E."/>
            <person name="Mancinotti D."/>
            <person name="Carrere S."/>
            <person name="Marande W."/>
            <person name="Arribat S."/>
            <person name="Keller J."/>
            <person name="Huneau C."/>
            <person name="Blein T."/>
            <person name="Aime D."/>
            <person name="Laguerre M."/>
            <person name="Taylor J."/>
            <person name="Schubert V."/>
            <person name="Nelson M."/>
            <person name="Geu-Flores F."/>
            <person name="Crespi M."/>
            <person name="Gallardo-Guerrero K."/>
            <person name="Delaux P.-M."/>
            <person name="Salse J."/>
            <person name="Berges H."/>
            <person name="Guyot R."/>
            <person name="Gouzy J."/>
            <person name="Peret B."/>
        </authorList>
    </citation>
    <scope>NUCLEOTIDE SEQUENCE [LARGE SCALE GENOMIC DNA]</scope>
    <source>
        <strain evidence="10">cv. Amiga</strain>
    </source>
</reference>